<dbReference type="PANTHER" id="PTHR43640">
    <property type="entry name" value="OS07G0260300 PROTEIN"/>
    <property type="match status" value="1"/>
</dbReference>
<dbReference type="SUPFAM" id="SSF52833">
    <property type="entry name" value="Thioredoxin-like"/>
    <property type="match status" value="1"/>
</dbReference>
<sequence length="181" mass="20770">MEKYNKMLIGIFLVFIAGFGLLHNEVRAQSSLYIFYDTECPICQKSSKRLQEMYVKFGQNVAFKAVFPTKSIKKSAIRQFNKEYSFTIPYVIDKNHTLVERYDAKTTPEVVLLDKNGVEVYRGAIDNQFFGLGKYRPKTTEFYLQEALEALAANQPVSPNRTEAVGCLINRKKRESVSQSL</sequence>
<evidence type="ECO:0000313" key="2">
    <source>
        <dbReference type="EMBL" id="RDB06855.1"/>
    </source>
</evidence>
<dbReference type="InterPro" id="IPR047262">
    <property type="entry name" value="PRX-like1"/>
</dbReference>
<dbReference type="EMBL" id="QPIW01000003">
    <property type="protein sequence ID" value="RDB06855.1"/>
    <property type="molecule type" value="Genomic_DNA"/>
</dbReference>
<organism evidence="2 3">
    <name type="scientific">Runella aurantiaca</name>
    <dbReference type="NCBI Taxonomy" id="2282308"/>
    <lineage>
        <taxon>Bacteria</taxon>
        <taxon>Pseudomonadati</taxon>
        <taxon>Bacteroidota</taxon>
        <taxon>Cytophagia</taxon>
        <taxon>Cytophagales</taxon>
        <taxon>Spirosomataceae</taxon>
        <taxon>Runella</taxon>
    </lineage>
</organism>
<keyword evidence="3" id="KW-1185">Reference proteome</keyword>
<dbReference type="RefSeq" id="WP_114460175.1">
    <property type="nucleotide sequence ID" value="NZ_QPIW01000003.1"/>
</dbReference>
<dbReference type="Gene3D" id="3.40.30.10">
    <property type="entry name" value="Glutaredoxin"/>
    <property type="match status" value="1"/>
</dbReference>
<dbReference type="Pfam" id="PF13098">
    <property type="entry name" value="Thioredoxin_2"/>
    <property type="match status" value="1"/>
</dbReference>
<proteinExistence type="predicted"/>
<dbReference type="InterPro" id="IPR036249">
    <property type="entry name" value="Thioredoxin-like_sf"/>
</dbReference>
<dbReference type="AlphaFoldDB" id="A0A369IF18"/>
<reference evidence="2 3" key="1">
    <citation type="submission" date="2018-07" db="EMBL/GenBank/DDBJ databases">
        <title>Genome analysis of Runella aurantiaca.</title>
        <authorList>
            <person name="Yang X."/>
        </authorList>
    </citation>
    <scope>NUCLEOTIDE SEQUENCE [LARGE SCALE GENOMIC DNA]</scope>
    <source>
        <strain evidence="2 3">YX9</strain>
    </source>
</reference>
<dbReference type="OrthoDB" id="669323at2"/>
<evidence type="ECO:0000313" key="3">
    <source>
        <dbReference type="Proteomes" id="UP000253141"/>
    </source>
</evidence>
<comment type="caution">
    <text evidence="2">The sequence shown here is derived from an EMBL/GenBank/DDBJ whole genome shotgun (WGS) entry which is preliminary data.</text>
</comment>
<dbReference type="Proteomes" id="UP000253141">
    <property type="component" value="Unassembled WGS sequence"/>
</dbReference>
<dbReference type="PANTHER" id="PTHR43640:SF1">
    <property type="entry name" value="THIOREDOXIN-DEPENDENT PEROXIREDOXIN"/>
    <property type="match status" value="1"/>
</dbReference>
<feature type="domain" description="Thioredoxin-like fold" evidence="1">
    <location>
        <begin position="30"/>
        <end position="127"/>
    </location>
</feature>
<name>A0A369IF18_9BACT</name>
<dbReference type="InterPro" id="IPR012336">
    <property type="entry name" value="Thioredoxin-like_fold"/>
</dbReference>
<accession>A0A369IF18</accession>
<gene>
    <name evidence="2" type="ORF">DVG78_06100</name>
</gene>
<evidence type="ECO:0000259" key="1">
    <source>
        <dbReference type="Pfam" id="PF13098"/>
    </source>
</evidence>
<protein>
    <recommendedName>
        <fullName evidence="1">Thioredoxin-like fold domain-containing protein</fullName>
    </recommendedName>
</protein>